<dbReference type="InterPro" id="IPR004100">
    <property type="entry name" value="ATPase_F1/V1/A1_a/bsu_N"/>
</dbReference>
<dbReference type="NCBIfam" id="NF009884">
    <property type="entry name" value="PRK13343.1"/>
    <property type="match status" value="1"/>
</dbReference>
<dbReference type="SUPFAM" id="SSF47917">
    <property type="entry name" value="C-terminal domain of alpha and beta subunits of F1 ATP synthase"/>
    <property type="match status" value="1"/>
</dbReference>
<dbReference type="FunFam" id="2.40.30.20:FF:000001">
    <property type="entry name" value="ATP synthase subunit alpha"/>
    <property type="match status" value="1"/>
</dbReference>
<comment type="function">
    <text evidence="1 14">Produces ATP from ADP in the presence of a proton gradient across the membrane. The alpha chain is a regulatory subunit.</text>
</comment>
<dbReference type="STRING" id="1851148.SMSP2_02552"/>
<evidence type="ECO:0000256" key="3">
    <source>
        <dbReference type="ARBA" id="ARBA00008936"/>
    </source>
</evidence>
<evidence type="ECO:0000313" key="19">
    <source>
        <dbReference type="Proteomes" id="UP000188181"/>
    </source>
</evidence>
<dbReference type="CDD" id="cd01132">
    <property type="entry name" value="F1-ATPase_alpha_CD"/>
    <property type="match status" value="1"/>
</dbReference>
<dbReference type="InterPro" id="IPR027417">
    <property type="entry name" value="P-loop_NTPase"/>
</dbReference>
<comment type="similarity">
    <text evidence="3 14">Belongs to the ATPase alpha/beta chains family.</text>
</comment>
<organism evidence="18 19">
    <name type="scientific">Limihaloglobus sulfuriphilus</name>
    <dbReference type="NCBI Taxonomy" id="1851148"/>
    <lineage>
        <taxon>Bacteria</taxon>
        <taxon>Pseudomonadati</taxon>
        <taxon>Planctomycetota</taxon>
        <taxon>Phycisphaerae</taxon>
        <taxon>Sedimentisphaerales</taxon>
        <taxon>Sedimentisphaeraceae</taxon>
        <taxon>Limihaloglobus</taxon>
    </lineage>
</organism>
<dbReference type="InterPro" id="IPR023366">
    <property type="entry name" value="ATP_synth_asu-like_sf"/>
</dbReference>
<dbReference type="Pfam" id="PF00306">
    <property type="entry name" value="ATP-synt_ab_C"/>
    <property type="match status" value="1"/>
</dbReference>
<comment type="catalytic activity">
    <reaction evidence="14">
        <text>ATP + H2O + 4 H(+)(in) = ADP + phosphate + 5 H(+)(out)</text>
        <dbReference type="Rhea" id="RHEA:57720"/>
        <dbReference type="ChEBI" id="CHEBI:15377"/>
        <dbReference type="ChEBI" id="CHEBI:15378"/>
        <dbReference type="ChEBI" id="CHEBI:30616"/>
        <dbReference type="ChEBI" id="CHEBI:43474"/>
        <dbReference type="ChEBI" id="CHEBI:456216"/>
        <dbReference type="EC" id="7.1.2.2"/>
    </reaction>
</comment>
<keyword evidence="4 14" id="KW-0813">Transport</keyword>
<evidence type="ECO:0000256" key="5">
    <source>
        <dbReference type="ARBA" id="ARBA00022741"/>
    </source>
</evidence>
<dbReference type="SUPFAM" id="SSF52540">
    <property type="entry name" value="P-loop containing nucleoside triphosphate hydrolases"/>
    <property type="match status" value="1"/>
</dbReference>
<feature type="domain" description="ATPase F1/V1/A1 complex alpha/beta subunit nucleotide-binding" evidence="15">
    <location>
        <begin position="149"/>
        <end position="365"/>
    </location>
</feature>
<keyword evidence="8 14" id="KW-1278">Translocase</keyword>
<dbReference type="Proteomes" id="UP000188181">
    <property type="component" value="Chromosome"/>
</dbReference>
<sequence length="508" mass="55684">MKLDITEISSLIKQEIASYKRTTDTAASGKVLEVSDGIARIYGLQNAMANEMLEFEGGVSGEVFNLETDNIGAVIYGDFRGLHEGSSVKTTGKVLTVPVSEELLGRVINPLCEPLDGKPAARTDEYRLVDSQACGIADRQPVKEPLQTGIKSIDSMMPIGRGQRELIIGDRKTGKTAIALDTIINQKDQDVVCIYVAIGQKESTVAEVVETLNKKGALPYTIVICASASDSAPMQYIAPYAGAAIAEYFMYKHGKATLCVFDDLSKHAVAYRQLSLLLRRPPGREAYPGDIFYLHSRLLERGVKLKDELGGGSMTILPIIETLEGQVSAYIPTNIISITDGQIYLQRDLFLSGIRPAVDVGISVSRVGGDAQIPAMKKVAGRLRLDLASFRELEDFARLGTELDPAAQRQLDRGYRMVEILKQPQFSPIPAPEQVACILAGTSGVLDDMDLTRVSAFLEEMLIWLRLEATEYLKEIEETGKLSDELSKELVEAMTVYKNVFRFSFAAE</sequence>
<dbReference type="FunFam" id="3.40.50.300:FF:000002">
    <property type="entry name" value="ATP synthase subunit alpha"/>
    <property type="match status" value="1"/>
</dbReference>
<feature type="binding site" evidence="14">
    <location>
        <begin position="169"/>
        <end position="176"/>
    </location>
    <ligand>
        <name>ATP</name>
        <dbReference type="ChEBI" id="CHEBI:30616"/>
    </ligand>
</feature>
<dbReference type="GO" id="GO:0046933">
    <property type="term" value="F:proton-transporting ATP synthase activity, rotational mechanism"/>
    <property type="evidence" value="ECO:0007669"/>
    <property type="project" value="UniProtKB-UniRule"/>
</dbReference>
<dbReference type="CDD" id="cd18116">
    <property type="entry name" value="ATP-synt_F1_alpha_N"/>
    <property type="match status" value="1"/>
</dbReference>
<dbReference type="Pfam" id="PF00006">
    <property type="entry name" value="ATP-synt_ab"/>
    <property type="match status" value="1"/>
</dbReference>
<keyword evidence="7 14" id="KW-0067">ATP-binding</keyword>
<protein>
    <recommendedName>
        <fullName evidence="14">ATP synthase subunit alpha</fullName>
        <ecNumber evidence="14">7.1.2.2</ecNumber>
    </recommendedName>
    <alternativeName>
        <fullName evidence="14">ATP synthase F1 sector subunit alpha</fullName>
    </alternativeName>
    <alternativeName>
        <fullName evidence="14">F-ATPase subunit alpha</fullName>
    </alternativeName>
</protein>
<evidence type="ECO:0000256" key="4">
    <source>
        <dbReference type="ARBA" id="ARBA00022448"/>
    </source>
</evidence>
<dbReference type="EMBL" id="CP019646">
    <property type="protein sequence ID" value="AQQ72171.1"/>
    <property type="molecule type" value="Genomic_DNA"/>
</dbReference>
<evidence type="ECO:0000256" key="14">
    <source>
        <dbReference type="HAMAP-Rule" id="MF_01346"/>
    </source>
</evidence>
<gene>
    <name evidence="14 18" type="primary">atpA</name>
    <name evidence="18" type="ORF">SMSP2_02552</name>
</gene>
<dbReference type="RefSeq" id="WP_146684390.1">
    <property type="nucleotide sequence ID" value="NZ_CP019646.1"/>
</dbReference>
<evidence type="ECO:0000256" key="11">
    <source>
        <dbReference type="ARBA" id="ARBA00023196"/>
    </source>
</evidence>
<dbReference type="NCBIfam" id="TIGR00962">
    <property type="entry name" value="atpA"/>
    <property type="match status" value="1"/>
</dbReference>
<evidence type="ECO:0000256" key="2">
    <source>
        <dbReference type="ARBA" id="ARBA00004170"/>
    </source>
</evidence>
<dbReference type="Gene3D" id="3.40.50.300">
    <property type="entry name" value="P-loop containing nucleotide triphosphate hydrolases"/>
    <property type="match status" value="1"/>
</dbReference>
<keyword evidence="6 14" id="KW-0375">Hydrogen ion transport</keyword>
<dbReference type="GO" id="GO:0005886">
    <property type="term" value="C:plasma membrane"/>
    <property type="evidence" value="ECO:0007669"/>
    <property type="project" value="UniProtKB-SubCell"/>
</dbReference>
<evidence type="ECO:0000256" key="10">
    <source>
        <dbReference type="ARBA" id="ARBA00023136"/>
    </source>
</evidence>
<dbReference type="KEGG" id="pbas:SMSP2_02552"/>
<dbReference type="InterPro" id="IPR000194">
    <property type="entry name" value="ATPase_F1/V1/A1_a/bsu_nucl-bd"/>
</dbReference>
<feature type="domain" description="ATPase F1/V1/A1 complex alpha/beta subunit N-terminal" evidence="17">
    <location>
        <begin position="25"/>
        <end position="92"/>
    </location>
</feature>
<dbReference type="InterPro" id="IPR000793">
    <property type="entry name" value="ATP_synth_asu_C"/>
</dbReference>
<evidence type="ECO:0000256" key="13">
    <source>
        <dbReference type="ARBA" id="ARBA00026013"/>
    </source>
</evidence>
<accession>A0A1Q2MHJ9</accession>
<dbReference type="PROSITE" id="PS00152">
    <property type="entry name" value="ATPASE_ALPHA_BETA"/>
    <property type="match status" value="1"/>
</dbReference>
<dbReference type="Gene3D" id="2.40.30.20">
    <property type="match status" value="1"/>
</dbReference>
<dbReference type="FunFam" id="1.20.150.20:FF:000001">
    <property type="entry name" value="ATP synthase subunit alpha"/>
    <property type="match status" value="1"/>
</dbReference>
<keyword evidence="14" id="KW-1003">Cell membrane</keyword>
<keyword evidence="5 14" id="KW-0547">Nucleotide-binding</keyword>
<reference evidence="19" key="1">
    <citation type="submission" date="2017-02" db="EMBL/GenBank/DDBJ databases">
        <title>Comparative genomics and description of representatives of a novel lineage of planctomycetes thriving in anoxic sediments.</title>
        <authorList>
            <person name="Spring S."/>
            <person name="Bunk B."/>
            <person name="Sproer C."/>
        </authorList>
    </citation>
    <scope>NUCLEOTIDE SEQUENCE [LARGE SCALE GENOMIC DNA]</scope>
    <source>
        <strain evidence="19">SM-Chi-D1</strain>
    </source>
</reference>
<evidence type="ECO:0000256" key="1">
    <source>
        <dbReference type="ARBA" id="ARBA00003784"/>
    </source>
</evidence>
<name>A0A1Q2MHJ9_9BACT</name>
<dbReference type="HAMAP" id="MF_01346">
    <property type="entry name" value="ATP_synth_alpha_bact"/>
    <property type="match status" value="1"/>
</dbReference>
<evidence type="ECO:0000256" key="8">
    <source>
        <dbReference type="ARBA" id="ARBA00022967"/>
    </source>
</evidence>
<evidence type="ECO:0000259" key="16">
    <source>
        <dbReference type="Pfam" id="PF00306"/>
    </source>
</evidence>
<evidence type="ECO:0000256" key="12">
    <source>
        <dbReference type="ARBA" id="ARBA00023310"/>
    </source>
</evidence>
<dbReference type="Gene3D" id="1.20.150.20">
    <property type="entry name" value="ATP synthase alpha/beta chain, C-terminal domain"/>
    <property type="match status" value="1"/>
</dbReference>
<comment type="subcellular location">
    <subcellularLocation>
        <location evidence="14">Cell membrane</location>
        <topology evidence="14">Peripheral membrane protein</topology>
    </subcellularLocation>
    <subcellularLocation>
        <location evidence="2">Membrane</location>
        <topology evidence="2">Peripheral membrane protein</topology>
    </subcellularLocation>
</comment>
<dbReference type="Pfam" id="PF02874">
    <property type="entry name" value="ATP-synt_ab_N"/>
    <property type="match status" value="1"/>
</dbReference>
<dbReference type="InterPro" id="IPR020003">
    <property type="entry name" value="ATPase_a/bsu_AS"/>
</dbReference>
<evidence type="ECO:0000259" key="17">
    <source>
        <dbReference type="Pfam" id="PF02874"/>
    </source>
</evidence>
<dbReference type="CDD" id="cd18113">
    <property type="entry name" value="ATP-synt_F1_alpha_C"/>
    <property type="match status" value="1"/>
</dbReference>
<dbReference type="PANTHER" id="PTHR48082">
    <property type="entry name" value="ATP SYNTHASE SUBUNIT ALPHA, MITOCHONDRIAL"/>
    <property type="match status" value="1"/>
</dbReference>
<dbReference type="AlphaFoldDB" id="A0A1Q2MHJ9"/>
<evidence type="ECO:0000256" key="7">
    <source>
        <dbReference type="ARBA" id="ARBA00022840"/>
    </source>
</evidence>
<evidence type="ECO:0000256" key="6">
    <source>
        <dbReference type="ARBA" id="ARBA00022781"/>
    </source>
</evidence>
<dbReference type="InterPro" id="IPR033732">
    <property type="entry name" value="ATP_synth_F1_a_nt-bd_dom"/>
</dbReference>
<dbReference type="InterPro" id="IPR036121">
    <property type="entry name" value="ATPase_F1/V1/A1_a/bsu_N_sf"/>
</dbReference>
<keyword evidence="19" id="KW-1185">Reference proteome</keyword>
<proteinExistence type="inferred from homology"/>
<dbReference type="GO" id="GO:0043531">
    <property type="term" value="F:ADP binding"/>
    <property type="evidence" value="ECO:0007669"/>
    <property type="project" value="TreeGrafter"/>
</dbReference>
<dbReference type="InterPro" id="IPR038376">
    <property type="entry name" value="ATP_synth_asu_C_sf"/>
</dbReference>
<comment type="subunit">
    <text evidence="13">F-type ATPases have 2 components, CF(1) - the catalytic core - and CF(0) - the membrane proton channel. CF(1) has five subunits: alpha(3), beta(3), gamma(1), delta(1), epsilon(1). CF(0) has four main subunits: a(1), b(1), b'(1) and c(9-12).</text>
</comment>
<dbReference type="GO" id="GO:0045259">
    <property type="term" value="C:proton-transporting ATP synthase complex"/>
    <property type="evidence" value="ECO:0007669"/>
    <property type="project" value="UniProtKB-KW"/>
</dbReference>
<dbReference type="SUPFAM" id="SSF50615">
    <property type="entry name" value="N-terminal domain of alpha and beta subunits of F1 ATP synthase"/>
    <property type="match status" value="1"/>
</dbReference>
<dbReference type="GO" id="GO:0016787">
    <property type="term" value="F:hydrolase activity"/>
    <property type="evidence" value="ECO:0007669"/>
    <property type="project" value="UniProtKB-KW"/>
</dbReference>
<evidence type="ECO:0000259" key="15">
    <source>
        <dbReference type="Pfam" id="PF00006"/>
    </source>
</evidence>
<feature type="site" description="Required for activity" evidence="14">
    <location>
        <position position="363"/>
    </location>
</feature>
<keyword evidence="9 14" id="KW-0406">Ion transport</keyword>
<feature type="domain" description="ATP synthase alpha subunit C-terminal" evidence="16">
    <location>
        <begin position="372"/>
        <end position="495"/>
    </location>
</feature>
<dbReference type="PANTHER" id="PTHR48082:SF2">
    <property type="entry name" value="ATP SYNTHASE SUBUNIT ALPHA, MITOCHONDRIAL"/>
    <property type="match status" value="1"/>
</dbReference>
<dbReference type="OrthoDB" id="9803053at2"/>
<keyword evidence="10 14" id="KW-0472">Membrane</keyword>
<dbReference type="InterPro" id="IPR005294">
    <property type="entry name" value="ATP_synth_F1_asu"/>
</dbReference>
<keyword evidence="11 14" id="KW-0139">CF(1)</keyword>
<dbReference type="EC" id="7.1.2.2" evidence="14"/>
<keyword evidence="12 14" id="KW-0066">ATP synthesis</keyword>
<keyword evidence="18" id="KW-0378">Hydrolase</keyword>
<evidence type="ECO:0000256" key="9">
    <source>
        <dbReference type="ARBA" id="ARBA00023065"/>
    </source>
</evidence>
<dbReference type="GO" id="GO:0005524">
    <property type="term" value="F:ATP binding"/>
    <property type="evidence" value="ECO:0007669"/>
    <property type="project" value="UniProtKB-UniRule"/>
</dbReference>
<evidence type="ECO:0000313" key="18">
    <source>
        <dbReference type="EMBL" id="AQQ72171.1"/>
    </source>
</evidence>